<proteinExistence type="predicted"/>
<geneLocation type="plasmid" evidence="2">
    <name>pQBR57</name>
</geneLocation>
<dbReference type="EMBL" id="LN713926">
    <property type="protein sequence ID" value="CEK41994.1"/>
    <property type="molecule type" value="Genomic_DNA"/>
</dbReference>
<protein>
    <recommendedName>
        <fullName evidence="3">Lipoprotein</fullName>
    </recommendedName>
</protein>
<dbReference type="RefSeq" id="WP_192963216.1">
    <property type="nucleotide sequence ID" value="NZ_LN713926.1"/>
</dbReference>
<feature type="transmembrane region" description="Helical" evidence="1">
    <location>
        <begin position="6"/>
        <end position="26"/>
    </location>
</feature>
<gene>
    <name evidence="2" type="ORF">PQBR57_0041</name>
</gene>
<keyword evidence="1" id="KW-1133">Transmembrane helix</keyword>
<dbReference type="AlphaFoldDB" id="A0A0G4E497"/>
<sequence>MGFKYLGLICLLIGIAACFGLWLHAISNRSKTVEIEAIPAEPQPLPDAQLSQGVYSLAPNPKKLAGAPAEPLATASSCGPAMEASLERGQPKHLIEEAQDETASNHLELANHFFIMADFEGTVEMCQMVLDNKEASALQISSAQELISRC</sequence>
<reference evidence="2" key="1">
    <citation type="submission" date="2014-12" db="EMBL/GenBank/DDBJ databases">
        <authorList>
            <person name="Hall J."/>
        </authorList>
    </citation>
    <scope>NUCLEOTIDE SEQUENCE [LARGE SCALE GENOMIC DNA]</scope>
    <source>
        <strain evidence="2">SBW25</strain>
        <plasmid evidence="2">pQBR57</plasmid>
    </source>
</reference>
<accession>A0A0G4E497</accession>
<dbReference type="PROSITE" id="PS51257">
    <property type="entry name" value="PROKAR_LIPOPROTEIN"/>
    <property type="match status" value="1"/>
</dbReference>
<organism evidence="2">
    <name type="scientific">Pseudomonas fluorescens (strain SBW25)</name>
    <dbReference type="NCBI Taxonomy" id="216595"/>
    <lineage>
        <taxon>Bacteria</taxon>
        <taxon>Pseudomonadati</taxon>
        <taxon>Pseudomonadota</taxon>
        <taxon>Gammaproteobacteria</taxon>
        <taxon>Pseudomonadales</taxon>
        <taxon>Pseudomonadaceae</taxon>
        <taxon>Pseudomonas</taxon>
    </lineage>
</organism>
<reference evidence="2" key="2">
    <citation type="submission" date="2015-06" db="EMBL/GenBank/DDBJ databases">
        <title>Environmentally co-occuring mercury resistance plasmids are genetically and phenotypically diverse and confer variable context-dependent fitness effects.</title>
        <authorList>
            <person name="Hall J.P.J."/>
            <person name="Harrison E."/>
            <person name="Lilley A.K."/>
            <person name="Paterson S."/>
            <person name="Spiers A.J."/>
            <person name="Brockhurst M.A."/>
        </authorList>
    </citation>
    <scope>NUCLEOTIDE SEQUENCE [LARGE SCALE GENOMIC DNA]</scope>
    <source>
        <strain evidence="2">SBW25</strain>
        <plasmid evidence="2">pQBR57</plasmid>
    </source>
</reference>
<evidence type="ECO:0008006" key="3">
    <source>
        <dbReference type="Google" id="ProtNLM"/>
    </source>
</evidence>
<keyword evidence="2" id="KW-0614">Plasmid</keyword>
<name>A0A0G4E497_PSEFS</name>
<keyword evidence="1" id="KW-0472">Membrane</keyword>
<keyword evidence="1" id="KW-0812">Transmembrane</keyword>
<evidence type="ECO:0000256" key="1">
    <source>
        <dbReference type="SAM" id="Phobius"/>
    </source>
</evidence>
<evidence type="ECO:0000313" key="2">
    <source>
        <dbReference type="EMBL" id="CEK41994.1"/>
    </source>
</evidence>